<evidence type="ECO:0000313" key="5">
    <source>
        <dbReference type="EMBL" id="OMD40552.1"/>
    </source>
</evidence>
<dbReference type="SMART" id="SM00822">
    <property type="entry name" value="PKS_KR"/>
    <property type="match status" value="1"/>
</dbReference>
<dbReference type="PANTHER" id="PTHR24321:SF8">
    <property type="entry name" value="ESTRADIOL 17-BETA-DEHYDROGENASE 8-RELATED"/>
    <property type="match status" value="1"/>
</dbReference>
<keyword evidence="2" id="KW-0560">Oxidoreductase</keyword>
<evidence type="ECO:0000259" key="4">
    <source>
        <dbReference type="SMART" id="SM00822"/>
    </source>
</evidence>
<dbReference type="InterPro" id="IPR002347">
    <property type="entry name" value="SDR_fam"/>
</dbReference>
<gene>
    <name evidence="5" type="ORF">BSO21_00715</name>
</gene>
<dbReference type="Pfam" id="PF13561">
    <property type="entry name" value="adh_short_C2"/>
    <property type="match status" value="1"/>
</dbReference>
<evidence type="ECO:0000256" key="1">
    <source>
        <dbReference type="ARBA" id="ARBA00006484"/>
    </source>
</evidence>
<keyword evidence="6" id="KW-1185">Reference proteome</keyword>
<dbReference type="PANTHER" id="PTHR24321">
    <property type="entry name" value="DEHYDROGENASES, SHORT CHAIN"/>
    <property type="match status" value="1"/>
</dbReference>
<keyword evidence="3" id="KW-0520">NAD</keyword>
<evidence type="ECO:0000313" key="6">
    <source>
        <dbReference type="Proteomes" id="UP000187158"/>
    </source>
</evidence>
<evidence type="ECO:0000256" key="3">
    <source>
        <dbReference type="ARBA" id="ARBA00023027"/>
    </source>
</evidence>
<evidence type="ECO:0000256" key="2">
    <source>
        <dbReference type="ARBA" id="ARBA00023002"/>
    </source>
</evidence>
<dbReference type="PRINTS" id="PR00081">
    <property type="entry name" value="GDHRDH"/>
</dbReference>
<dbReference type="EMBL" id="MPVP01000002">
    <property type="protein sequence ID" value="OMD40552.1"/>
    <property type="molecule type" value="Genomic_DNA"/>
</dbReference>
<dbReference type="InterPro" id="IPR036291">
    <property type="entry name" value="NAD(P)-bd_dom_sf"/>
</dbReference>
<protein>
    <submittedName>
        <fullName evidence="5">Oxidoreductase</fullName>
    </submittedName>
</protein>
<dbReference type="Gene3D" id="3.40.50.720">
    <property type="entry name" value="NAD(P)-binding Rossmann-like Domain"/>
    <property type="match status" value="1"/>
</dbReference>
<organism evidence="5 6">
    <name type="scientific">Paenibacillus odorifer</name>
    <dbReference type="NCBI Taxonomy" id="189426"/>
    <lineage>
        <taxon>Bacteria</taxon>
        <taxon>Bacillati</taxon>
        <taxon>Bacillota</taxon>
        <taxon>Bacilli</taxon>
        <taxon>Bacillales</taxon>
        <taxon>Paenibacillaceae</taxon>
        <taxon>Paenibacillus</taxon>
    </lineage>
</organism>
<feature type="domain" description="Ketoreductase" evidence="4">
    <location>
        <begin position="8"/>
        <end position="191"/>
    </location>
</feature>
<name>A0ABX3GYA2_9BACL</name>
<accession>A0ABX3GYA2</accession>
<dbReference type="RefSeq" id="WP_076217606.1">
    <property type="nucleotide sequence ID" value="NZ_MPTK01000003.1"/>
</dbReference>
<comment type="similarity">
    <text evidence="1">Belongs to the short-chain dehydrogenases/reductases (SDR) family.</text>
</comment>
<dbReference type="PRINTS" id="PR00080">
    <property type="entry name" value="SDRFAMILY"/>
</dbReference>
<sequence>MGNRFDGKVVLITGAGSGLGQASALQVAKEGAKLSLVDLNSAALEETKGKVLEVTPNAEVLLITANVADEKAVENYVKDTVERYGRIDGFFNNAGIEGKQNLLTEDYDFEDFQKVISINLSGVFYGMKYVLKVMREQGYGSVVNTASVGGIRGVGNQTGYAASKHGVVGLTRNSGIEYGQYGISIKAIAPGAILTPMIEVYLKQIDPVNWKEAADELVQPNPMKRFGKPEEVAYLVSFLLSDQANFINATVIPIDGGQSNKY</sequence>
<proteinExistence type="inferred from homology"/>
<comment type="caution">
    <text evidence="5">The sequence shown here is derived from an EMBL/GenBank/DDBJ whole genome shotgun (WGS) entry which is preliminary data.</text>
</comment>
<dbReference type="SUPFAM" id="SSF51735">
    <property type="entry name" value="NAD(P)-binding Rossmann-fold domains"/>
    <property type="match status" value="1"/>
</dbReference>
<dbReference type="Proteomes" id="UP000187158">
    <property type="component" value="Unassembled WGS sequence"/>
</dbReference>
<dbReference type="InterPro" id="IPR057326">
    <property type="entry name" value="KR_dom"/>
</dbReference>
<reference evidence="5 6" key="1">
    <citation type="submission" date="2016-11" db="EMBL/GenBank/DDBJ databases">
        <title>Paenibacillus species isolates.</title>
        <authorList>
            <person name="Beno S.M."/>
        </authorList>
    </citation>
    <scope>NUCLEOTIDE SEQUENCE [LARGE SCALE GENOMIC DNA]</scope>
    <source>
        <strain evidence="5 6">FSL H7-0433</strain>
    </source>
</reference>